<gene>
    <name evidence="2" type="ORF">PAXRUDRAFT_668277</name>
</gene>
<dbReference type="Proteomes" id="UP000054538">
    <property type="component" value="Unassembled WGS sequence"/>
</dbReference>
<protein>
    <submittedName>
        <fullName evidence="2">Uncharacterized protein</fullName>
    </submittedName>
</protein>
<reference evidence="2 3" key="1">
    <citation type="submission" date="2014-04" db="EMBL/GenBank/DDBJ databases">
        <authorList>
            <consortium name="DOE Joint Genome Institute"/>
            <person name="Kuo A."/>
            <person name="Kohler A."/>
            <person name="Jargeat P."/>
            <person name="Nagy L.G."/>
            <person name="Floudas D."/>
            <person name="Copeland A."/>
            <person name="Barry K.W."/>
            <person name="Cichocki N."/>
            <person name="Veneault-Fourrey C."/>
            <person name="LaButti K."/>
            <person name="Lindquist E.A."/>
            <person name="Lipzen A."/>
            <person name="Lundell T."/>
            <person name="Morin E."/>
            <person name="Murat C."/>
            <person name="Sun H."/>
            <person name="Tunlid A."/>
            <person name="Henrissat B."/>
            <person name="Grigoriev I.V."/>
            <person name="Hibbett D.S."/>
            <person name="Martin F."/>
            <person name="Nordberg H.P."/>
            <person name="Cantor M.N."/>
            <person name="Hua S.X."/>
        </authorList>
    </citation>
    <scope>NUCLEOTIDE SEQUENCE [LARGE SCALE GENOMIC DNA]</scope>
    <source>
        <strain evidence="2 3">Ve08.2h10</strain>
    </source>
</reference>
<dbReference type="AlphaFoldDB" id="A0A0D0E8J9"/>
<feature type="region of interest" description="Disordered" evidence="1">
    <location>
        <begin position="52"/>
        <end position="75"/>
    </location>
</feature>
<reference evidence="3" key="2">
    <citation type="submission" date="2015-01" db="EMBL/GenBank/DDBJ databases">
        <title>Evolutionary Origins and Diversification of the Mycorrhizal Mutualists.</title>
        <authorList>
            <consortium name="DOE Joint Genome Institute"/>
            <consortium name="Mycorrhizal Genomics Consortium"/>
            <person name="Kohler A."/>
            <person name="Kuo A."/>
            <person name="Nagy L.G."/>
            <person name="Floudas D."/>
            <person name="Copeland A."/>
            <person name="Barry K.W."/>
            <person name="Cichocki N."/>
            <person name="Veneault-Fourrey C."/>
            <person name="LaButti K."/>
            <person name="Lindquist E.A."/>
            <person name="Lipzen A."/>
            <person name="Lundell T."/>
            <person name="Morin E."/>
            <person name="Murat C."/>
            <person name="Riley R."/>
            <person name="Ohm R."/>
            <person name="Sun H."/>
            <person name="Tunlid A."/>
            <person name="Henrissat B."/>
            <person name="Grigoriev I.V."/>
            <person name="Hibbett D.S."/>
            <person name="Martin F."/>
        </authorList>
    </citation>
    <scope>NUCLEOTIDE SEQUENCE [LARGE SCALE GENOMIC DNA]</scope>
    <source>
        <strain evidence="3">Ve08.2h10</strain>
    </source>
</reference>
<accession>A0A0D0E8J9</accession>
<evidence type="ECO:0000313" key="2">
    <source>
        <dbReference type="EMBL" id="KIK98579.1"/>
    </source>
</evidence>
<evidence type="ECO:0000313" key="3">
    <source>
        <dbReference type="Proteomes" id="UP000054538"/>
    </source>
</evidence>
<dbReference type="HOGENOM" id="CLU_1627632_0_0_1"/>
<sequence>MKRNGTMMGEGHLGDHRTTGTQTVFCGVTSGGWCQEALDTWGASNRQLGDASGMGLSPMGVRGPRRQRSTPPTSPSVHARMWFVVRSRVLPRRRPPHRLRVRRIVFPLDARVTSMRVPVDVTKDLLEGTLLNMRLFYSSAWCTTCSRIWAERKLRILEGNIYV</sequence>
<evidence type="ECO:0000256" key="1">
    <source>
        <dbReference type="SAM" id="MobiDB-lite"/>
    </source>
</evidence>
<dbReference type="EMBL" id="KN824888">
    <property type="protein sequence ID" value="KIK98579.1"/>
    <property type="molecule type" value="Genomic_DNA"/>
</dbReference>
<keyword evidence="3" id="KW-1185">Reference proteome</keyword>
<feature type="region of interest" description="Disordered" evidence="1">
    <location>
        <begin position="1"/>
        <end position="20"/>
    </location>
</feature>
<organism evidence="2 3">
    <name type="scientific">Paxillus rubicundulus Ve08.2h10</name>
    <dbReference type="NCBI Taxonomy" id="930991"/>
    <lineage>
        <taxon>Eukaryota</taxon>
        <taxon>Fungi</taxon>
        <taxon>Dikarya</taxon>
        <taxon>Basidiomycota</taxon>
        <taxon>Agaricomycotina</taxon>
        <taxon>Agaricomycetes</taxon>
        <taxon>Agaricomycetidae</taxon>
        <taxon>Boletales</taxon>
        <taxon>Paxilineae</taxon>
        <taxon>Paxillaceae</taxon>
        <taxon>Paxillus</taxon>
    </lineage>
</organism>
<dbReference type="InParanoid" id="A0A0D0E8J9"/>
<proteinExistence type="predicted"/>
<name>A0A0D0E8J9_9AGAM</name>